<evidence type="ECO:0000256" key="8">
    <source>
        <dbReference type="ARBA" id="ARBA00023239"/>
    </source>
</evidence>
<keyword evidence="8 10" id="KW-0456">Lyase</keyword>
<comment type="function">
    <text evidence="2 10">Catalyzes the isomerization between 2-isopropylmalate and 3-isopropylmalate, via the formation of 2-isopropylmaleate.</text>
</comment>
<evidence type="ECO:0000256" key="9">
    <source>
        <dbReference type="ARBA" id="ARBA00023304"/>
    </source>
</evidence>
<keyword evidence="12" id="KW-0413">Isomerase</keyword>
<reference evidence="13" key="1">
    <citation type="submission" date="2013-03" db="EMBL/GenBank/DDBJ databases">
        <title>Draft genome sequence of Bacillus firmus DS1.</title>
        <authorList>
            <person name="Peng D."/>
            <person name="Zhu L."/>
            <person name="Sun M."/>
        </authorList>
    </citation>
    <scope>NUCLEOTIDE SEQUENCE [LARGE SCALE GENOMIC DNA]</scope>
    <source>
        <strain evidence="13">DS1</strain>
    </source>
</reference>
<sequence length="204" mass="23543">MKSFTKFTGIVAPLDAANVDTDAIIPKQFLKSIERTGFGKFLFYEWRYENEREKPDFILNREPYRNAPILLARKNFGCGSSREHAPWAIAEYGIKVILAPSFADIFYNNCFKNGILPVVLPDQDIEVLFRKTREIPGYQIRVDLENQRIEDSFGYMSEFQIGSYQKDQLLQGLDEIGATLQSSQIIDSFESAHKIYYKLGVKIY</sequence>
<evidence type="ECO:0000256" key="1">
    <source>
        <dbReference type="ARBA" id="ARBA00000491"/>
    </source>
</evidence>
<dbReference type="PANTHER" id="PTHR43345">
    <property type="entry name" value="3-ISOPROPYLMALATE DEHYDRATASE SMALL SUBUNIT 2-RELATED-RELATED"/>
    <property type="match status" value="1"/>
</dbReference>
<name>W7L7B8_CYTFI</name>
<dbReference type="NCBIfam" id="TIGR00171">
    <property type="entry name" value="leuD"/>
    <property type="match status" value="1"/>
</dbReference>
<comment type="caution">
    <text evidence="12">The sequence shown here is derived from an EMBL/GenBank/DDBJ whole genome shotgun (WGS) entry which is preliminary data.</text>
</comment>
<dbReference type="GO" id="GO:0009316">
    <property type="term" value="C:3-isopropylmalate dehydratase complex"/>
    <property type="evidence" value="ECO:0007669"/>
    <property type="project" value="InterPro"/>
</dbReference>
<evidence type="ECO:0000256" key="2">
    <source>
        <dbReference type="ARBA" id="ARBA00002695"/>
    </source>
</evidence>
<keyword evidence="6 10" id="KW-0432">Leucine biosynthesis</keyword>
<dbReference type="InterPro" id="IPR015928">
    <property type="entry name" value="Aconitase/3IPM_dehydase_swvl"/>
</dbReference>
<comment type="subunit">
    <text evidence="5 10">Heterodimer of LeuC and LeuD.</text>
</comment>
<dbReference type="PATRIC" id="fig|1307436.3.peg.2506"/>
<keyword evidence="7 10" id="KW-0028">Amino-acid biosynthesis</keyword>
<proteinExistence type="inferred from homology"/>
<dbReference type="GO" id="GO:0016853">
    <property type="term" value="F:isomerase activity"/>
    <property type="evidence" value="ECO:0007669"/>
    <property type="project" value="UniProtKB-KW"/>
</dbReference>
<evidence type="ECO:0000256" key="7">
    <source>
        <dbReference type="ARBA" id="ARBA00022605"/>
    </source>
</evidence>
<dbReference type="HAMAP" id="MF_01031">
    <property type="entry name" value="LeuD_type1"/>
    <property type="match status" value="1"/>
</dbReference>
<dbReference type="EMBL" id="APVL01000007">
    <property type="protein sequence ID" value="EWG11157.1"/>
    <property type="molecule type" value="Genomic_DNA"/>
</dbReference>
<comment type="similarity">
    <text evidence="4 10">Belongs to the LeuD family. LeuD type 1 subfamily.</text>
</comment>
<dbReference type="Proteomes" id="UP000019270">
    <property type="component" value="Unassembled WGS sequence"/>
</dbReference>
<organism evidence="12 13">
    <name type="scientific">Cytobacillus firmus DS1</name>
    <dbReference type="NCBI Taxonomy" id="1307436"/>
    <lineage>
        <taxon>Bacteria</taxon>
        <taxon>Bacillati</taxon>
        <taxon>Bacillota</taxon>
        <taxon>Bacilli</taxon>
        <taxon>Bacillales</taxon>
        <taxon>Bacillaceae</taxon>
        <taxon>Cytobacillus</taxon>
    </lineage>
</organism>
<evidence type="ECO:0000313" key="13">
    <source>
        <dbReference type="Proteomes" id="UP000019270"/>
    </source>
</evidence>
<evidence type="ECO:0000313" key="12">
    <source>
        <dbReference type="EMBL" id="EWG11157.1"/>
    </source>
</evidence>
<evidence type="ECO:0000259" key="11">
    <source>
        <dbReference type="Pfam" id="PF00694"/>
    </source>
</evidence>
<dbReference type="InterPro" id="IPR033940">
    <property type="entry name" value="IPMI_Swivel"/>
</dbReference>
<comment type="pathway">
    <text evidence="3 10">Amino-acid biosynthesis; L-leucine biosynthesis; L-leucine from 3-methyl-2-oxobutanoate: step 2/4.</text>
</comment>
<dbReference type="eggNOG" id="COG0066">
    <property type="taxonomic scope" value="Bacteria"/>
</dbReference>
<feature type="domain" description="Aconitase A/isopropylmalate dehydratase small subunit swivel" evidence="11">
    <location>
        <begin position="1"/>
        <end position="122"/>
    </location>
</feature>
<dbReference type="PANTHER" id="PTHR43345:SF5">
    <property type="entry name" value="3-ISOPROPYLMALATE DEHYDRATASE SMALL SUBUNIT"/>
    <property type="match status" value="1"/>
</dbReference>
<dbReference type="EC" id="4.2.1.33" evidence="10"/>
<dbReference type="GO" id="GO:0003861">
    <property type="term" value="F:3-isopropylmalate dehydratase activity"/>
    <property type="evidence" value="ECO:0007669"/>
    <property type="project" value="UniProtKB-UniRule"/>
</dbReference>
<gene>
    <name evidence="10 12" type="primary">leuD</name>
    <name evidence="12" type="ORF">PBF_11712</name>
</gene>
<dbReference type="SUPFAM" id="SSF52016">
    <property type="entry name" value="LeuD/IlvD-like"/>
    <property type="match status" value="1"/>
</dbReference>
<dbReference type="CDD" id="cd01577">
    <property type="entry name" value="IPMI_Swivel"/>
    <property type="match status" value="1"/>
</dbReference>
<dbReference type="OrthoDB" id="9777465at2"/>
<dbReference type="AlphaFoldDB" id="W7L7B8"/>
<evidence type="ECO:0000256" key="4">
    <source>
        <dbReference type="ARBA" id="ARBA00009845"/>
    </source>
</evidence>
<protein>
    <recommendedName>
        <fullName evidence="10">3-isopropylmalate dehydratase small subunit</fullName>
        <ecNumber evidence="10">4.2.1.33</ecNumber>
    </recommendedName>
    <alternativeName>
        <fullName evidence="10">Alpha-IPM isomerase</fullName>
        <shortName evidence="10">IPMI</shortName>
    </alternativeName>
    <alternativeName>
        <fullName evidence="10">Isopropylmalate isomerase</fullName>
    </alternativeName>
</protein>
<dbReference type="UniPathway" id="UPA00048">
    <property type="reaction ID" value="UER00071"/>
</dbReference>
<keyword evidence="9 10" id="KW-0100">Branched-chain amino acid biosynthesis</keyword>
<reference evidence="12 13" key="2">
    <citation type="journal article" date="2016" name="Sci. Rep.">
        <title>A novel serine protease, Sep1, from Bacillus firmus DS-1 has nematicidal activity and degrades multiple intestinal-associated nematode proteins.</title>
        <authorList>
            <person name="Geng C."/>
            <person name="Nie X."/>
            <person name="Tang Z."/>
            <person name="Zhang Y."/>
            <person name="Lin J."/>
            <person name="Sun M."/>
            <person name="Peng D."/>
        </authorList>
    </citation>
    <scope>NUCLEOTIDE SEQUENCE [LARGE SCALE GENOMIC DNA]</scope>
    <source>
        <strain evidence="12 13">DS1</strain>
    </source>
</reference>
<accession>W7L7B8</accession>
<evidence type="ECO:0000256" key="6">
    <source>
        <dbReference type="ARBA" id="ARBA00022430"/>
    </source>
</evidence>
<evidence type="ECO:0000256" key="5">
    <source>
        <dbReference type="ARBA" id="ARBA00011271"/>
    </source>
</evidence>
<dbReference type="Gene3D" id="3.20.19.10">
    <property type="entry name" value="Aconitase, domain 4"/>
    <property type="match status" value="1"/>
</dbReference>
<dbReference type="RefSeq" id="WP_035329936.1">
    <property type="nucleotide sequence ID" value="NZ_APVL01000007.1"/>
</dbReference>
<dbReference type="InterPro" id="IPR004431">
    <property type="entry name" value="3-IsopropMal_deHydase_ssu"/>
</dbReference>
<evidence type="ECO:0000256" key="3">
    <source>
        <dbReference type="ARBA" id="ARBA00004729"/>
    </source>
</evidence>
<dbReference type="NCBIfam" id="NF002458">
    <property type="entry name" value="PRK01641.1"/>
    <property type="match status" value="1"/>
</dbReference>
<dbReference type="GO" id="GO:0009098">
    <property type="term" value="P:L-leucine biosynthetic process"/>
    <property type="evidence" value="ECO:0007669"/>
    <property type="project" value="UniProtKB-UniRule"/>
</dbReference>
<dbReference type="InterPro" id="IPR050075">
    <property type="entry name" value="LeuD"/>
</dbReference>
<evidence type="ECO:0000256" key="10">
    <source>
        <dbReference type="HAMAP-Rule" id="MF_01031"/>
    </source>
</evidence>
<dbReference type="InterPro" id="IPR000573">
    <property type="entry name" value="AconitaseA/IPMdHydase_ssu_swvl"/>
</dbReference>
<dbReference type="FunFam" id="3.20.19.10:FF:000003">
    <property type="entry name" value="3-isopropylmalate dehydratase small subunit"/>
    <property type="match status" value="1"/>
</dbReference>
<comment type="catalytic activity">
    <reaction evidence="1 10">
        <text>(2R,3S)-3-isopropylmalate = (2S)-2-isopropylmalate</text>
        <dbReference type="Rhea" id="RHEA:32287"/>
        <dbReference type="ChEBI" id="CHEBI:1178"/>
        <dbReference type="ChEBI" id="CHEBI:35121"/>
        <dbReference type="EC" id="4.2.1.33"/>
    </reaction>
</comment>
<dbReference type="Pfam" id="PF00694">
    <property type="entry name" value="Aconitase_C"/>
    <property type="match status" value="1"/>
</dbReference>